<feature type="compositionally biased region" description="Gly residues" evidence="5">
    <location>
        <begin position="219"/>
        <end position="229"/>
    </location>
</feature>
<evidence type="ECO:0000256" key="4">
    <source>
        <dbReference type="PROSITE-ProRule" id="PRU00175"/>
    </source>
</evidence>
<protein>
    <submittedName>
        <fullName evidence="7">E3 ubiquitin-protein ligase complex slx8-rfp subunit slx8</fullName>
    </submittedName>
</protein>
<feature type="compositionally biased region" description="Low complexity" evidence="5">
    <location>
        <begin position="368"/>
        <end position="381"/>
    </location>
</feature>
<keyword evidence="8" id="KW-1185">Reference proteome</keyword>
<feature type="compositionally biased region" description="Polar residues" evidence="5">
    <location>
        <begin position="141"/>
        <end position="175"/>
    </location>
</feature>
<evidence type="ECO:0000256" key="2">
    <source>
        <dbReference type="ARBA" id="ARBA00022771"/>
    </source>
</evidence>
<feature type="region of interest" description="Disordered" evidence="5">
    <location>
        <begin position="361"/>
        <end position="381"/>
    </location>
</feature>
<dbReference type="AlphaFoldDB" id="A0A5N5DHG4"/>
<organism evidence="7 8">
    <name type="scientific">Lasiodiplodia theobromae</name>
    <dbReference type="NCBI Taxonomy" id="45133"/>
    <lineage>
        <taxon>Eukaryota</taxon>
        <taxon>Fungi</taxon>
        <taxon>Dikarya</taxon>
        <taxon>Ascomycota</taxon>
        <taxon>Pezizomycotina</taxon>
        <taxon>Dothideomycetes</taxon>
        <taxon>Dothideomycetes incertae sedis</taxon>
        <taxon>Botryosphaeriales</taxon>
        <taxon>Botryosphaeriaceae</taxon>
        <taxon>Lasiodiplodia</taxon>
    </lineage>
</organism>
<dbReference type="GO" id="GO:0008270">
    <property type="term" value="F:zinc ion binding"/>
    <property type="evidence" value="ECO:0007669"/>
    <property type="project" value="UniProtKB-KW"/>
</dbReference>
<evidence type="ECO:0000259" key="6">
    <source>
        <dbReference type="PROSITE" id="PS50089"/>
    </source>
</evidence>
<evidence type="ECO:0000256" key="3">
    <source>
        <dbReference type="ARBA" id="ARBA00022833"/>
    </source>
</evidence>
<feature type="region of interest" description="Disordered" evidence="5">
    <location>
        <begin position="261"/>
        <end position="281"/>
    </location>
</feature>
<feature type="region of interest" description="Disordered" evidence="5">
    <location>
        <begin position="1"/>
        <end position="238"/>
    </location>
</feature>
<dbReference type="Pfam" id="PF13920">
    <property type="entry name" value="zf-C3HC4_3"/>
    <property type="match status" value="1"/>
</dbReference>
<evidence type="ECO:0000313" key="7">
    <source>
        <dbReference type="EMBL" id="KAB2577309.1"/>
    </source>
</evidence>
<dbReference type="InterPro" id="IPR001841">
    <property type="entry name" value="Znf_RING"/>
</dbReference>
<sequence length="381" mass="40888">MSGSSPFAANSSSSHQQPPDHMGYWSWSWPDAAADTRSLPGRHEAVQHLTLPPMHTQYDPDQDIEDTTTAAPTSTRSNFLAQVLNDGADEAATQRTAASRSRDQNNHLPRPAQSPPSTRYDPRLPSPPPGRNHGYVDLTREQTPPISQERSTLRTLHYAQQPTAAESPPNTDSPSSPMPPNARRKRDATSPLFEPLSPSPKRPKRNDGSSTAAGRRGSRQGGGAGGSNSGGPSNAPPRNEVEEIERIDLIDDDTPLAEALQKQRAEQVKAQQESQNGADAPPRLTNLTCVICMDTPKDLTATSCGHVFCHTCLMEALIAGEQRAGPGEPKRSQCPVCRKALSRTKTGDIIPLLLMKKALATQPRRPKAASAAATTANPAPA</sequence>
<dbReference type="SUPFAM" id="SSF57850">
    <property type="entry name" value="RING/U-box"/>
    <property type="match status" value="1"/>
</dbReference>
<gene>
    <name evidence="7" type="primary">slx8</name>
    <name evidence="7" type="ORF">DBV05_g4060</name>
</gene>
<comment type="caution">
    <text evidence="7">The sequence shown here is derived from an EMBL/GenBank/DDBJ whole genome shotgun (WGS) entry which is preliminary data.</text>
</comment>
<dbReference type="PANTHER" id="PTHR23041">
    <property type="entry name" value="RING FINGER DOMAIN-CONTAINING"/>
    <property type="match status" value="1"/>
</dbReference>
<keyword evidence="2 4" id="KW-0863">Zinc-finger</keyword>
<proteinExistence type="predicted"/>
<dbReference type="OrthoDB" id="6270329at2759"/>
<reference evidence="7 8" key="1">
    <citation type="journal article" date="2019" name="Sci. Rep.">
        <title>A multi-omics analysis of the grapevine pathogen Lasiodiplodia theobromae reveals that temperature affects the expression of virulence- and pathogenicity-related genes.</title>
        <authorList>
            <person name="Felix C."/>
            <person name="Meneses R."/>
            <person name="Goncalves M.F.M."/>
            <person name="Tilleman L."/>
            <person name="Duarte A.S."/>
            <person name="Jorrin-Novo J.V."/>
            <person name="Van de Peer Y."/>
            <person name="Deforce D."/>
            <person name="Van Nieuwerburgh F."/>
            <person name="Esteves A.C."/>
            <person name="Alves A."/>
        </authorList>
    </citation>
    <scope>NUCLEOTIDE SEQUENCE [LARGE SCALE GENOMIC DNA]</scope>
    <source>
        <strain evidence="7 8">LA-SOL3</strain>
    </source>
</reference>
<name>A0A5N5DHG4_9PEZI</name>
<dbReference type="PANTHER" id="PTHR23041:SF78">
    <property type="entry name" value="E3 UBIQUITIN-PROTEIN LIGASE RNF4"/>
    <property type="match status" value="1"/>
</dbReference>
<dbReference type="Gene3D" id="3.30.40.10">
    <property type="entry name" value="Zinc/RING finger domain, C3HC4 (zinc finger)"/>
    <property type="match status" value="1"/>
</dbReference>
<dbReference type="InterPro" id="IPR047134">
    <property type="entry name" value="RNF4"/>
</dbReference>
<dbReference type="InterPro" id="IPR017907">
    <property type="entry name" value="Znf_RING_CS"/>
</dbReference>
<dbReference type="PROSITE" id="PS00518">
    <property type="entry name" value="ZF_RING_1"/>
    <property type="match status" value="1"/>
</dbReference>
<evidence type="ECO:0000256" key="1">
    <source>
        <dbReference type="ARBA" id="ARBA00022723"/>
    </source>
</evidence>
<dbReference type="InterPro" id="IPR013083">
    <property type="entry name" value="Znf_RING/FYVE/PHD"/>
</dbReference>
<feature type="domain" description="RING-type" evidence="6">
    <location>
        <begin position="289"/>
        <end position="338"/>
    </location>
</feature>
<evidence type="ECO:0000313" key="8">
    <source>
        <dbReference type="Proteomes" id="UP000325902"/>
    </source>
</evidence>
<keyword evidence="3" id="KW-0862">Zinc</keyword>
<dbReference type="Proteomes" id="UP000325902">
    <property type="component" value="Unassembled WGS sequence"/>
</dbReference>
<feature type="compositionally biased region" description="Polar residues" evidence="5">
    <location>
        <begin position="67"/>
        <end position="80"/>
    </location>
</feature>
<feature type="compositionally biased region" description="Low complexity" evidence="5">
    <location>
        <begin position="1"/>
        <end position="14"/>
    </location>
</feature>
<accession>A0A5N5DHG4</accession>
<evidence type="ECO:0000256" key="5">
    <source>
        <dbReference type="SAM" id="MobiDB-lite"/>
    </source>
</evidence>
<dbReference type="SMART" id="SM00184">
    <property type="entry name" value="RING"/>
    <property type="match status" value="1"/>
</dbReference>
<dbReference type="EMBL" id="VCHE01000018">
    <property type="protein sequence ID" value="KAB2577309.1"/>
    <property type="molecule type" value="Genomic_DNA"/>
</dbReference>
<dbReference type="PROSITE" id="PS50089">
    <property type="entry name" value="ZF_RING_2"/>
    <property type="match status" value="1"/>
</dbReference>
<keyword evidence="1" id="KW-0479">Metal-binding</keyword>